<evidence type="ECO:0000313" key="2">
    <source>
        <dbReference type="Proteomes" id="UP000277204"/>
    </source>
</evidence>
<dbReference type="AlphaFoldDB" id="A0A183N3C1"/>
<evidence type="ECO:0000313" key="1">
    <source>
        <dbReference type="EMBL" id="VDP44629.1"/>
    </source>
</evidence>
<keyword evidence="2" id="KW-1185">Reference proteome</keyword>
<gene>
    <name evidence="1" type="ORF">SMRZ_LOCUS22796</name>
</gene>
<reference evidence="1 2" key="1">
    <citation type="submission" date="2018-11" db="EMBL/GenBank/DDBJ databases">
        <authorList>
            <consortium name="Pathogen Informatics"/>
        </authorList>
    </citation>
    <scope>NUCLEOTIDE SEQUENCE [LARGE SCALE GENOMIC DNA]</scope>
    <source>
        <strain evidence="1 2">Zambia</strain>
    </source>
</reference>
<sequence length="125" mass="14135">MVKRVLAKKERKAEIEAITNENKLIQMEENFFQDYATRVINHCKANGRNVYPLEKATHTRSMTGLGTGLPGKPSLVTINMNHPTDDQHNSDQSTSTNDQCYNKEMRNNAMLNGNLTNKKIILTSV</sequence>
<protein>
    <submittedName>
        <fullName evidence="1">Uncharacterized protein</fullName>
    </submittedName>
</protein>
<proteinExistence type="predicted"/>
<name>A0A183N3C1_9TREM</name>
<accession>A0A183N3C1</accession>
<organism evidence="1 2">
    <name type="scientific">Schistosoma margrebowiei</name>
    <dbReference type="NCBI Taxonomy" id="48269"/>
    <lineage>
        <taxon>Eukaryota</taxon>
        <taxon>Metazoa</taxon>
        <taxon>Spiralia</taxon>
        <taxon>Lophotrochozoa</taxon>
        <taxon>Platyhelminthes</taxon>
        <taxon>Trematoda</taxon>
        <taxon>Digenea</taxon>
        <taxon>Strigeidida</taxon>
        <taxon>Schistosomatoidea</taxon>
        <taxon>Schistosomatidae</taxon>
        <taxon>Schistosoma</taxon>
    </lineage>
</organism>
<dbReference type="Proteomes" id="UP000277204">
    <property type="component" value="Unassembled WGS sequence"/>
</dbReference>
<dbReference type="EMBL" id="UZAI01019344">
    <property type="protein sequence ID" value="VDP44629.1"/>
    <property type="molecule type" value="Genomic_DNA"/>
</dbReference>